<proteinExistence type="predicted"/>
<name>A0ABU8BB54_9BRAD</name>
<evidence type="ECO:0000313" key="1">
    <source>
        <dbReference type="EMBL" id="MEH2555779.1"/>
    </source>
</evidence>
<dbReference type="RefSeq" id="WP_334480938.1">
    <property type="nucleotide sequence ID" value="NZ_JAZHRV010000001.1"/>
</dbReference>
<organism evidence="1 2">
    <name type="scientific">Bradyrhizobium algeriense</name>
    <dbReference type="NCBI Taxonomy" id="634784"/>
    <lineage>
        <taxon>Bacteria</taxon>
        <taxon>Pseudomonadati</taxon>
        <taxon>Pseudomonadota</taxon>
        <taxon>Alphaproteobacteria</taxon>
        <taxon>Hyphomicrobiales</taxon>
        <taxon>Nitrobacteraceae</taxon>
        <taxon>Bradyrhizobium</taxon>
    </lineage>
</organism>
<dbReference type="Proteomes" id="UP001364224">
    <property type="component" value="Unassembled WGS sequence"/>
</dbReference>
<comment type="caution">
    <text evidence="1">The sequence shown here is derived from an EMBL/GenBank/DDBJ whole genome shotgun (WGS) entry which is preliminary data.</text>
</comment>
<reference evidence="1 2" key="1">
    <citation type="submission" date="2024-02" db="EMBL/GenBank/DDBJ databases">
        <title>Adaptive strategies in a cosmopolitan and abundant soil bacterium.</title>
        <authorList>
            <person name="Carini P."/>
        </authorList>
    </citation>
    <scope>NUCLEOTIDE SEQUENCE [LARGE SCALE GENOMIC DNA]</scope>
    <source>
        <strain evidence="1 2">AZCC 1608</strain>
    </source>
</reference>
<accession>A0ABU8BB54</accession>
<protein>
    <submittedName>
        <fullName evidence="1">Uncharacterized protein</fullName>
    </submittedName>
</protein>
<gene>
    <name evidence="1" type="ORF">V1286_003308</name>
</gene>
<keyword evidence="2" id="KW-1185">Reference proteome</keyword>
<dbReference type="EMBL" id="JAZHRV010000001">
    <property type="protein sequence ID" value="MEH2555779.1"/>
    <property type="molecule type" value="Genomic_DNA"/>
</dbReference>
<evidence type="ECO:0000313" key="2">
    <source>
        <dbReference type="Proteomes" id="UP001364224"/>
    </source>
</evidence>
<sequence>MSFVMVIQGTSYNPRWHATPMQSATYTLFRNAILGEQQVICDYDSRIRELCPHIIGTNRRGEEVVLAWQFGGESSGPLPQWRCLKLAGVKNAHAREGRWHEGGSHRTTQTCVSEIDLDINVHVRKRR</sequence>